<dbReference type="AlphaFoldDB" id="A0A5J4NJK9"/>
<reference evidence="3 4" key="1">
    <citation type="journal article" date="2019" name="Gigascience">
        <title>Whole-genome sequence of the oriental lung fluke Paragonimus westermani.</title>
        <authorList>
            <person name="Oey H."/>
            <person name="Zakrzewski M."/>
            <person name="Narain K."/>
            <person name="Devi K.R."/>
            <person name="Agatsuma T."/>
            <person name="Nawaratna S."/>
            <person name="Gobert G.N."/>
            <person name="Jones M.K."/>
            <person name="Ragan M.A."/>
            <person name="McManus D.P."/>
            <person name="Krause L."/>
        </authorList>
    </citation>
    <scope>NUCLEOTIDE SEQUENCE [LARGE SCALE GENOMIC DNA]</scope>
    <source>
        <strain evidence="3 4">IND2009</strain>
    </source>
</reference>
<keyword evidence="4" id="KW-1185">Reference proteome</keyword>
<name>A0A5J4NJK9_9TREM</name>
<dbReference type="SUPFAM" id="SSF56672">
    <property type="entry name" value="DNA/RNA polymerases"/>
    <property type="match status" value="1"/>
</dbReference>
<dbReference type="GO" id="GO:0008270">
    <property type="term" value="F:zinc ion binding"/>
    <property type="evidence" value="ECO:0007669"/>
    <property type="project" value="UniProtKB-KW"/>
</dbReference>
<dbReference type="PANTHER" id="PTHR47027:SF20">
    <property type="entry name" value="REVERSE TRANSCRIPTASE-LIKE PROTEIN WITH RNA-DIRECTED DNA POLYMERASE DOMAIN"/>
    <property type="match status" value="1"/>
</dbReference>
<dbReference type="InterPro" id="IPR043128">
    <property type="entry name" value="Rev_trsase/Diguanyl_cyclase"/>
</dbReference>
<evidence type="ECO:0000313" key="3">
    <source>
        <dbReference type="EMBL" id="KAA3675654.1"/>
    </source>
</evidence>
<dbReference type="InterPro" id="IPR043502">
    <property type="entry name" value="DNA/RNA_pol_sf"/>
</dbReference>
<evidence type="ECO:0000259" key="2">
    <source>
        <dbReference type="PROSITE" id="PS50157"/>
    </source>
</evidence>
<feature type="domain" description="C2H2-type" evidence="2">
    <location>
        <begin position="507"/>
        <end position="534"/>
    </location>
</feature>
<gene>
    <name evidence="3" type="ORF">DEA37_0006311</name>
</gene>
<dbReference type="InterPro" id="IPR041577">
    <property type="entry name" value="RT_RNaseH_2"/>
</dbReference>
<evidence type="ECO:0000256" key="1">
    <source>
        <dbReference type="PROSITE-ProRule" id="PRU00042"/>
    </source>
</evidence>
<dbReference type="InterPro" id="IPR013087">
    <property type="entry name" value="Znf_C2H2_type"/>
</dbReference>
<evidence type="ECO:0000313" key="4">
    <source>
        <dbReference type="Proteomes" id="UP000324629"/>
    </source>
</evidence>
<dbReference type="PROSITE" id="PS50157">
    <property type="entry name" value="ZINC_FINGER_C2H2_2"/>
    <property type="match status" value="1"/>
</dbReference>
<dbReference type="Proteomes" id="UP000324629">
    <property type="component" value="Unassembled WGS sequence"/>
</dbReference>
<dbReference type="Gene3D" id="3.10.10.10">
    <property type="entry name" value="HIV Type 1 Reverse Transcriptase, subunit A, domain 1"/>
    <property type="match status" value="1"/>
</dbReference>
<keyword evidence="1" id="KW-0863">Zinc-finger</keyword>
<sequence length="540" mass="60660">MCDTPSVTESMCFAAINLPQPSFPASNCVYCRRFGSRAQKCGHNPPLAAGRVAREIASPLHQLTEKGKKFVWSAKCHAAFNPLKDKLSSPPILALPDFSPPVGPPILDTDASDLAIGAVLSQKSVNGEVMIACASRRLDRRERRYCTTRRKIFHCLLVISTPAPVAVATSIKLRARQLVPSFSYSHVPQRPRNWIKRRMHQRRGPLVGTFDDISTVNSNVTHYIRTDRLPTSVRPHRLAPLKHRLARAKLGDTLELGIIRPSESPQATLLHIMLKKSGAACVPPPEIRIAGDTVNSCGDFCYLGSNLSTDLSVDRELRARVARASAAFGRVVRRVWKNHSLKVDTKLCVYRSMVLSILLYGSETWTLYQRNVSYLSRFHVQCLRRILGIRWSDMIPNTEVLRRAGTDGMEAMLMMNQLRLARSLKSGKRNPGGQKRRYQDVVQVSLSRCNIDFRCWKDLALNRTARRNTVRAGVRAFNEQLLRGRERKRAVRKGIIGAIGRGDVTIWRCDVCGRECAGRLGLVGHQRTHSTPSAKRRRVR</sequence>
<comment type="caution">
    <text evidence="3">The sequence shown here is derived from an EMBL/GenBank/DDBJ whole genome shotgun (WGS) entry which is preliminary data.</text>
</comment>
<proteinExistence type="predicted"/>
<keyword evidence="1" id="KW-0479">Metal-binding</keyword>
<keyword evidence="1" id="KW-0862">Zinc</keyword>
<dbReference type="PROSITE" id="PS00028">
    <property type="entry name" value="ZINC_FINGER_C2H2_1"/>
    <property type="match status" value="1"/>
</dbReference>
<dbReference type="EMBL" id="QNGE01002395">
    <property type="protein sequence ID" value="KAA3675654.1"/>
    <property type="molecule type" value="Genomic_DNA"/>
</dbReference>
<dbReference type="Pfam" id="PF17919">
    <property type="entry name" value="RT_RNaseH_2"/>
    <property type="match status" value="1"/>
</dbReference>
<dbReference type="Gene3D" id="3.30.70.270">
    <property type="match status" value="1"/>
</dbReference>
<organism evidence="3 4">
    <name type="scientific">Paragonimus westermani</name>
    <dbReference type="NCBI Taxonomy" id="34504"/>
    <lineage>
        <taxon>Eukaryota</taxon>
        <taxon>Metazoa</taxon>
        <taxon>Spiralia</taxon>
        <taxon>Lophotrochozoa</taxon>
        <taxon>Platyhelminthes</taxon>
        <taxon>Trematoda</taxon>
        <taxon>Digenea</taxon>
        <taxon>Plagiorchiida</taxon>
        <taxon>Troglotremata</taxon>
        <taxon>Troglotrematidae</taxon>
        <taxon>Paragonimus</taxon>
    </lineage>
</organism>
<protein>
    <recommendedName>
        <fullName evidence="2">C2H2-type domain-containing protein</fullName>
    </recommendedName>
</protein>
<accession>A0A5J4NJK9</accession>
<dbReference type="PANTHER" id="PTHR47027">
    <property type="entry name" value="REVERSE TRANSCRIPTASE DOMAIN-CONTAINING PROTEIN"/>
    <property type="match status" value="1"/>
</dbReference>